<evidence type="ECO:0000256" key="6">
    <source>
        <dbReference type="PIRNR" id="PIRNR003101"/>
    </source>
</evidence>
<dbReference type="SUPFAM" id="SSF53067">
    <property type="entry name" value="Actin-like ATPase domain"/>
    <property type="match status" value="2"/>
</dbReference>
<evidence type="ECO:0000256" key="4">
    <source>
        <dbReference type="ARBA" id="ARBA00023306"/>
    </source>
</evidence>
<dbReference type="Pfam" id="PF02491">
    <property type="entry name" value="SHS2_FTSA"/>
    <property type="match status" value="1"/>
</dbReference>
<keyword evidence="3 5" id="KW-0472">Membrane</keyword>
<gene>
    <name evidence="5 8" type="primary">ftsA</name>
    <name evidence="8" type="ORF">C4544_02640</name>
</gene>
<organism evidence="8 9">
    <name type="scientific">candidate division WS5 bacterium</name>
    <dbReference type="NCBI Taxonomy" id="2093353"/>
    <lineage>
        <taxon>Bacteria</taxon>
        <taxon>candidate division WS5</taxon>
    </lineage>
</organism>
<dbReference type="PANTHER" id="PTHR32432">
    <property type="entry name" value="CELL DIVISION PROTEIN FTSA-RELATED"/>
    <property type="match status" value="1"/>
</dbReference>
<sequence length="423" mass="45514">MTRALFAKCGTGKGKMAKAEEIYVGLDIGSSKITTVVGKADEQGELNIIGIGTSFNTGVRKGIVNEIEETVSGISESMEAAERMAGVQLDYAAININGSHITSLNSKGVVAVGKANQEVTYEDTVRVDEAAQAVQIPINKEILHVVPRIYSVDGQEGVKDPVGMTGVRLEGEVQLIAVSQPAVKNLRKCITQAGVKEEDMIANPLAAAKAVAEKRDMELGCIVIDIGASTTGIIVYEDERPLYTAVLPVGSMHITNDIAIGLRTSIDVAEKVKLKYGTSLASTVPEREKIDLSEIDMNEEGVIPRKHVAEIVEARLTEIFMLIKNELKKIRRDGQLPGGAIITGGGAKLEDIDIVGKNALKLPCVIGKPHNLKGMVDKIYDPRFSVAVGLMLYQHEESEHMGGSKQIGMAVDKVKRIFKTFLP</sequence>
<dbReference type="GO" id="GO:0032153">
    <property type="term" value="C:cell division site"/>
    <property type="evidence" value="ECO:0007669"/>
    <property type="project" value="UniProtKB-UniRule"/>
</dbReference>
<evidence type="ECO:0000256" key="5">
    <source>
        <dbReference type="HAMAP-Rule" id="MF_02033"/>
    </source>
</evidence>
<comment type="subcellular location">
    <subcellularLocation>
        <location evidence="5">Cell membrane</location>
        <topology evidence="5">Peripheral membrane protein</topology>
        <orientation evidence="5">Cytoplasmic side</orientation>
    </subcellularLocation>
    <text evidence="5">Localizes to the Z ring in an FtsZ-dependent manner. Targeted to the membrane through a conserved C-terminal amphipathic helix.</text>
</comment>
<dbReference type="PIRSF" id="PIRSF003101">
    <property type="entry name" value="FtsA"/>
    <property type="match status" value="1"/>
</dbReference>
<evidence type="ECO:0000256" key="1">
    <source>
        <dbReference type="ARBA" id="ARBA00022475"/>
    </source>
</evidence>
<reference evidence="8 9" key="1">
    <citation type="journal article" date="2017" name="ISME J.">
        <title>Energy and carbon metabolisms in a deep terrestrial subsurface fluid microbial community.</title>
        <authorList>
            <person name="Momper L."/>
            <person name="Jungbluth S.P."/>
            <person name="Lee M.D."/>
            <person name="Amend J.P."/>
        </authorList>
    </citation>
    <scope>NUCLEOTIDE SEQUENCE [LARGE SCALE GENOMIC DNA]</scope>
    <source>
        <strain evidence="8">SURF_29</strain>
    </source>
</reference>
<dbReference type="InterPro" id="IPR043129">
    <property type="entry name" value="ATPase_NBD"/>
</dbReference>
<comment type="function">
    <text evidence="5 6">Cell division protein that is involved in the assembly of the Z ring. May serve as a membrane anchor for the Z ring.</text>
</comment>
<dbReference type="InterPro" id="IPR003494">
    <property type="entry name" value="SHS2_FtsA"/>
</dbReference>
<evidence type="ECO:0000313" key="8">
    <source>
        <dbReference type="EMBL" id="RJO61391.1"/>
    </source>
</evidence>
<feature type="domain" description="SHS2" evidence="7">
    <location>
        <begin position="23"/>
        <end position="211"/>
    </location>
</feature>
<dbReference type="Gene3D" id="3.30.1490.110">
    <property type="match status" value="1"/>
</dbReference>
<dbReference type="NCBIfam" id="TIGR01174">
    <property type="entry name" value="ftsA"/>
    <property type="match status" value="1"/>
</dbReference>
<dbReference type="EMBL" id="QZJW01000019">
    <property type="protein sequence ID" value="RJO61391.1"/>
    <property type="molecule type" value="Genomic_DNA"/>
</dbReference>
<dbReference type="AlphaFoldDB" id="A0A419DE25"/>
<dbReference type="CDD" id="cd24048">
    <property type="entry name" value="ASKHA_NBD_FtsA"/>
    <property type="match status" value="1"/>
</dbReference>
<evidence type="ECO:0000259" key="7">
    <source>
        <dbReference type="SMART" id="SM00842"/>
    </source>
</evidence>
<evidence type="ECO:0000313" key="9">
    <source>
        <dbReference type="Proteomes" id="UP000285655"/>
    </source>
</evidence>
<keyword evidence="1 5" id="KW-1003">Cell membrane</keyword>
<comment type="subunit">
    <text evidence="5">Self-interacts. Interacts with FtsZ.</text>
</comment>
<evidence type="ECO:0000256" key="3">
    <source>
        <dbReference type="ARBA" id="ARBA00023136"/>
    </source>
</evidence>
<accession>A0A419DE25</accession>
<dbReference type="Gene3D" id="3.30.420.40">
    <property type="match status" value="1"/>
</dbReference>
<comment type="similarity">
    <text evidence="5 6">Belongs to the FtsA/MreB family.</text>
</comment>
<keyword evidence="2 5" id="KW-0132">Cell division</keyword>
<dbReference type="GO" id="GO:0009898">
    <property type="term" value="C:cytoplasmic side of plasma membrane"/>
    <property type="evidence" value="ECO:0007669"/>
    <property type="project" value="UniProtKB-UniRule"/>
</dbReference>
<dbReference type="InterPro" id="IPR050696">
    <property type="entry name" value="FtsA/MreB"/>
</dbReference>
<keyword evidence="4 5" id="KW-0131">Cell cycle</keyword>
<dbReference type="SMART" id="SM00842">
    <property type="entry name" value="FtsA"/>
    <property type="match status" value="1"/>
</dbReference>
<dbReference type="Proteomes" id="UP000285655">
    <property type="component" value="Unassembled WGS sequence"/>
</dbReference>
<dbReference type="HAMAP" id="MF_02033">
    <property type="entry name" value="FtsA"/>
    <property type="match status" value="1"/>
</dbReference>
<name>A0A419DE25_9BACT</name>
<protein>
    <recommendedName>
        <fullName evidence="5 6">Cell division protein FtsA</fullName>
    </recommendedName>
</protein>
<proteinExistence type="inferred from homology"/>
<dbReference type="GO" id="GO:0043093">
    <property type="term" value="P:FtsZ-dependent cytokinesis"/>
    <property type="evidence" value="ECO:0007669"/>
    <property type="project" value="UniProtKB-UniRule"/>
</dbReference>
<comment type="caution">
    <text evidence="8">The sequence shown here is derived from an EMBL/GenBank/DDBJ whole genome shotgun (WGS) entry which is preliminary data.</text>
</comment>
<evidence type="ECO:0000256" key="2">
    <source>
        <dbReference type="ARBA" id="ARBA00022618"/>
    </source>
</evidence>
<dbReference type="InterPro" id="IPR020823">
    <property type="entry name" value="Cell_div_FtsA"/>
</dbReference>
<dbReference type="Pfam" id="PF14450">
    <property type="entry name" value="FtsA"/>
    <property type="match status" value="1"/>
</dbReference>
<dbReference type="PANTHER" id="PTHR32432:SF4">
    <property type="entry name" value="CELL DIVISION PROTEIN FTSA"/>
    <property type="match status" value="1"/>
</dbReference>